<dbReference type="GeneID" id="31016381"/>
<dbReference type="Proteomes" id="UP000183809">
    <property type="component" value="Unassembled WGS sequence"/>
</dbReference>
<accession>A0A1J9QTT4</accession>
<keyword evidence="2" id="KW-1185">Reference proteome</keyword>
<evidence type="ECO:0000313" key="1">
    <source>
        <dbReference type="EMBL" id="OJD31809.1"/>
    </source>
</evidence>
<sequence>MAPNESSILSNFLLPPAPLQTIITLRQFTDLFPRAHQSNPAIPRLYRELQHQRAIDTDDVKRNITAECKRGERQAREVARARRRDEAADSAAAGLTRQEEMDVKMEEDLHGRAGATARVTAGRPKKRTAEAVAEDMEQAERDIEVEIAGIEEETEAVLNDLKNVVSDLSDLRYGRFNKPAAGGEELGPETVTTLRQLQKVCQDIGNG</sequence>
<dbReference type="GO" id="GO:0031511">
    <property type="term" value="C:Mis6-Sim4 complex"/>
    <property type="evidence" value="ECO:0007669"/>
    <property type="project" value="TreeGrafter"/>
</dbReference>
<gene>
    <name evidence="1" type="ORF">BKCO1_4400062</name>
</gene>
<dbReference type="OrthoDB" id="2311687at2759"/>
<dbReference type="PANTHER" id="PTHR28064">
    <property type="entry name" value="INNER KINETOCHORE SUBUNIT NKP2"/>
    <property type="match status" value="1"/>
</dbReference>
<dbReference type="RefSeq" id="XP_020128069.1">
    <property type="nucleotide sequence ID" value="XM_020276120.1"/>
</dbReference>
<dbReference type="InterPro" id="IPR018565">
    <property type="entry name" value="Nkp2/Cnl2"/>
</dbReference>
<dbReference type="STRING" id="236234.A0A1J9QTT4"/>
<name>A0A1J9QTT4_9PEZI</name>
<protein>
    <submittedName>
        <fullName evidence="1">Cnl2 nkp2 family protein</fullName>
    </submittedName>
</protein>
<evidence type="ECO:0000313" key="2">
    <source>
        <dbReference type="Proteomes" id="UP000183809"/>
    </source>
</evidence>
<dbReference type="PANTHER" id="PTHR28064:SF1">
    <property type="entry name" value="INNER KINETOCHORE SUBUNIT NKP2"/>
    <property type="match status" value="1"/>
</dbReference>
<organism evidence="1 2">
    <name type="scientific">Diplodia corticola</name>
    <dbReference type="NCBI Taxonomy" id="236234"/>
    <lineage>
        <taxon>Eukaryota</taxon>
        <taxon>Fungi</taxon>
        <taxon>Dikarya</taxon>
        <taxon>Ascomycota</taxon>
        <taxon>Pezizomycotina</taxon>
        <taxon>Dothideomycetes</taxon>
        <taxon>Dothideomycetes incertae sedis</taxon>
        <taxon>Botryosphaeriales</taxon>
        <taxon>Botryosphaeriaceae</taxon>
        <taxon>Diplodia</taxon>
    </lineage>
</organism>
<dbReference type="Pfam" id="PF09447">
    <property type="entry name" value="Cnl2_NKP2"/>
    <property type="match status" value="1"/>
</dbReference>
<dbReference type="EMBL" id="MNUE01000044">
    <property type="protein sequence ID" value="OJD31809.1"/>
    <property type="molecule type" value="Genomic_DNA"/>
</dbReference>
<dbReference type="AlphaFoldDB" id="A0A1J9QTT4"/>
<dbReference type="GO" id="GO:0007059">
    <property type="term" value="P:chromosome segregation"/>
    <property type="evidence" value="ECO:0007669"/>
    <property type="project" value="TreeGrafter"/>
</dbReference>
<comment type="caution">
    <text evidence="1">The sequence shown here is derived from an EMBL/GenBank/DDBJ whole genome shotgun (WGS) entry which is preliminary data.</text>
</comment>
<reference evidence="1 2" key="1">
    <citation type="submission" date="2016-10" db="EMBL/GenBank/DDBJ databases">
        <title>Proteomics and genomics reveal pathogen-plant mechanisms compatible with a hemibiotrophic lifestyle of Diplodia corticola.</title>
        <authorList>
            <person name="Fernandes I."/>
            <person name="De Jonge R."/>
            <person name="Van De Peer Y."/>
            <person name="Devreese B."/>
            <person name="Alves A."/>
            <person name="Esteves A.C."/>
        </authorList>
    </citation>
    <scope>NUCLEOTIDE SEQUENCE [LARGE SCALE GENOMIC DNA]</scope>
    <source>
        <strain evidence="1 2">CBS 112549</strain>
    </source>
</reference>
<proteinExistence type="predicted"/>